<evidence type="ECO:0000313" key="3">
    <source>
        <dbReference type="Proteomes" id="UP000266305"/>
    </source>
</evidence>
<reference evidence="2 3" key="1">
    <citation type="submission" date="2018-08" db="EMBL/GenBank/DDBJ databases">
        <title>Draft genome sequence of Rhodobacter sphaeroides FY.</title>
        <authorList>
            <person name="Rayyan A."/>
            <person name="Meyer T.E."/>
            <person name="Kyndt J.A."/>
        </authorList>
    </citation>
    <scope>NUCLEOTIDE SEQUENCE [LARGE SCALE GENOMIC DNA]</scope>
    <source>
        <strain evidence="2 3">FY</strain>
    </source>
</reference>
<dbReference type="Proteomes" id="UP000266305">
    <property type="component" value="Unassembled WGS sequence"/>
</dbReference>
<name>A0AAX1UMQ1_CERSP</name>
<sequence length="62" mass="6780">MPDDRRTLLIDGYQPSRTRPDRGWFARAPRKPAEGAAPKPPKAVSAIVVPARGDWSTAAPKK</sequence>
<evidence type="ECO:0000256" key="1">
    <source>
        <dbReference type="SAM" id="MobiDB-lite"/>
    </source>
</evidence>
<accession>A0AAX1UMQ1</accession>
<comment type="caution">
    <text evidence="2">The sequence shown here is derived from an EMBL/GenBank/DDBJ whole genome shotgun (WGS) entry which is preliminary data.</text>
</comment>
<dbReference type="AlphaFoldDB" id="A0AAX1UMQ1"/>
<gene>
    <name evidence="2" type="ORF">D1114_08330</name>
</gene>
<dbReference type="EMBL" id="QWGP01000006">
    <property type="protein sequence ID" value="RHZ96121.1"/>
    <property type="molecule type" value="Genomic_DNA"/>
</dbReference>
<protein>
    <submittedName>
        <fullName evidence="2">Uncharacterized protein</fullName>
    </submittedName>
</protein>
<feature type="region of interest" description="Disordered" evidence="1">
    <location>
        <begin position="1"/>
        <end position="43"/>
    </location>
</feature>
<organism evidence="2 3">
    <name type="scientific">Cereibacter sphaeroides</name>
    <name type="common">Rhodobacter sphaeroides</name>
    <dbReference type="NCBI Taxonomy" id="1063"/>
    <lineage>
        <taxon>Bacteria</taxon>
        <taxon>Pseudomonadati</taxon>
        <taxon>Pseudomonadota</taxon>
        <taxon>Alphaproteobacteria</taxon>
        <taxon>Rhodobacterales</taxon>
        <taxon>Paracoccaceae</taxon>
        <taxon>Cereibacter</taxon>
    </lineage>
</organism>
<evidence type="ECO:0000313" key="2">
    <source>
        <dbReference type="EMBL" id="RHZ96121.1"/>
    </source>
</evidence>
<proteinExistence type="predicted"/>